<dbReference type="EMBL" id="AP025739">
    <property type="protein sequence ID" value="BDI32377.1"/>
    <property type="molecule type" value="Genomic_DNA"/>
</dbReference>
<dbReference type="InterPro" id="IPR016169">
    <property type="entry name" value="FAD-bd_PCMH_sub2"/>
</dbReference>
<dbReference type="SUPFAM" id="SSF56176">
    <property type="entry name" value="FAD-binding/transporter-associated domain-like"/>
    <property type="match status" value="1"/>
</dbReference>
<dbReference type="AlphaFoldDB" id="A0A402CX86"/>
<dbReference type="GO" id="GO:0071949">
    <property type="term" value="F:FAD binding"/>
    <property type="evidence" value="ECO:0007669"/>
    <property type="project" value="InterPro"/>
</dbReference>
<proteinExistence type="predicted"/>
<dbReference type="PANTHER" id="PTHR43762">
    <property type="entry name" value="L-GULONOLACTONE OXIDASE"/>
    <property type="match status" value="1"/>
</dbReference>
<evidence type="ECO:0000256" key="1">
    <source>
        <dbReference type="ARBA" id="ARBA00023002"/>
    </source>
</evidence>
<gene>
    <name evidence="2" type="ORF">CCAX7_44280</name>
</gene>
<dbReference type="GO" id="GO:0016899">
    <property type="term" value="F:oxidoreductase activity, acting on the CH-OH group of donors, oxygen as acceptor"/>
    <property type="evidence" value="ECO:0007669"/>
    <property type="project" value="InterPro"/>
</dbReference>
<evidence type="ECO:0000313" key="3">
    <source>
        <dbReference type="Proteomes" id="UP000287394"/>
    </source>
</evidence>
<keyword evidence="3" id="KW-1185">Reference proteome</keyword>
<organism evidence="2 3">
    <name type="scientific">Capsulimonas corticalis</name>
    <dbReference type="NCBI Taxonomy" id="2219043"/>
    <lineage>
        <taxon>Bacteria</taxon>
        <taxon>Bacillati</taxon>
        <taxon>Armatimonadota</taxon>
        <taxon>Armatimonadia</taxon>
        <taxon>Capsulimonadales</taxon>
        <taxon>Capsulimonadaceae</taxon>
        <taxon>Capsulimonas</taxon>
    </lineage>
</organism>
<dbReference type="PROSITE" id="PS51387">
    <property type="entry name" value="FAD_PCMH"/>
    <property type="match status" value="1"/>
</dbReference>
<dbReference type="Gene3D" id="3.30.465.10">
    <property type="match status" value="1"/>
</dbReference>
<dbReference type="PANTHER" id="PTHR43762:SF1">
    <property type="entry name" value="D-ARABINONO-1,4-LACTONE OXIDASE"/>
    <property type="match status" value="1"/>
</dbReference>
<keyword evidence="1" id="KW-0560">Oxidoreductase</keyword>
<accession>A0A402CX86</accession>
<dbReference type="InterPro" id="IPR016166">
    <property type="entry name" value="FAD-bd_PCMH"/>
</dbReference>
<dbReference type="Proteomes" id="UP000287394">
    <property type="component" value="Chromosome"/>
</dbReference>
<dbReference type="InterPro" id="IPR006094">
    <property type="entry name" value="Oxid_FAD_bind_N"/>
</dbReference>
<dbReference type="InterPro" id="IPR036318">
    <property type="entry name" value="FAD-bd_PCMH-like_sf"/>
</dbReference>
<reference evidence="2 3" key="1">
    <citation type="journal article" date="2019" name="Int. J. Syst. Evol. Microbiol.">
        <title>Capsulimonas corticalis gen. nov., sp. nov., an aerobic capsulated bacterium, of a novel bacterial order, Capsulimonadales ord. nov., of the class Armatimonadia of the phylum Armatimonadetes.</title>
        <authorList>
            <person name="Li J."/>
            <person name="Kudo C."/>
            <person name="Tonouchi A."/>
        </authorList>
    </citation>
    <scope>NUCLEOTIDE SEQUENCE [LARGE SCALE GENOMIC DNA]</scope>
    <source>
        <strain evidence="2 3">AX-7</strain>
    </source>
</reference>
<dbReference type="Pfam" id="PF01565">
    <property type="entry name" value="FAD_binding_4"/>
    <property type="match status" value="1"/>
</dbReference>
<dbReference type="InterPro" id="IPR010031">
    <property type="entry name" value="FAD_lactone_oxidase-like"/>
</dbReference>
<name>A0A402CX86_9BACT</name>
<sequence>MDFKEMVLPAEVLPAERLERMEGWGMSCAGMSYVYRPVNTRGVREILEIARGSGRPIGMRGAGRSYGDASLNSEGMLLDLTRMNRILEWDPISGLITVEPGVTIQQLWQYIIEDGWWPPVVSGTMFPTLGGAASMNIHGKNNFKVGPIGDHILSFQILLPDGQELTCSRQDNADLFHGAISGFGMLGVFTQLTIQMKRIYSGLLDVTAIAVGSFAEMFAQFEQRLPESDYLVGWVDCFASGASLGRGQIHQANYLDPGVDPEPAQTLRVTNQELPDTFVGTVPKSLMWRIMKPFANDPGMRAINFAKYLSSEKLGHEAKHRQTHAGFAFLLDYVPNWKLTYMPHGLIQYQSFVPAENALAVFTEQLRLSQRYGLTPYLGVFKRHRPDDFLMTHAVEGYSFALDFALTATNRGALTSLAAEMDALVVGGGGRFYFAKDSLLHPSTVARFTGEERIAKFQALKTQCDPEDLLQTNLYRRLFPK</sequence>
<protein>
    <submittedName>
        <fullName evidence="2">FAD-binding protein</fullName>
    </submittedName>
</protein>
<dbReference type="InterPro" id="IPR016167">
    <property type="entry name" value="FAD-bd_PCMH_sub1"/>
</dbReference>
<dbReference type="KEGG" id="ccot:CCAX7_44280"/>
<evidence type="ECO:0000313" key="2">
    <source>
        <dbReference type="EMBL" id="BDI32377.1"/>
    </source>
</evidence>
<dbReference type="Gene3D" id="3.30.43.10">
    <property type="entry name" value="Uridine Diphospho-n-acetylenolpyruvylglucosamine Reductase, domain 2"/>
    <property type="match status" value="1"/>
</dbReference>